<accession>A0A1W6MV70</accession>
<evidence type="ECO:0000313" key="1">
    <source>
        <dbReference type="EMBL" id="ARN81498.1"/>
    </source>
</evidence>
<organism evidence="1 2">
    <name type="scientific">Methylocystis bryophila</name>
    <dbReference type="NCBI Taxonomy" id="655015"/>
    <lineage>
        <taxon>Bacteria</taxon>
        <taxon>Pseudomonadati</taxon>
        <taxon>Pseudomonadota</taxon>
        <taxon>Alphaproteobacteria</taxon>
        <taxon>Hyphomicrobiales</taxon>
        <taxon>Methylocystaceae</taxon>
        <taxon>Methylocystis</taxon>
    </lineage>
</organism>
<proteinExistence type="predicted"/>
<evidence type="ECO:0000313" key="2">
    <source>
        <dbReference type="Proteomes" id="UP000193978"/>
    </source>
</evidence>
<dbReference type="Proteomes" id="UP000193978">
    <property type="component" value="Chromosome"/>
</dbReference>
<sequence length="66" mass="7319">MEALALGEIGSRGLSDASSSDMILSHIAARTDLMRRATKAREADWRVFAKIFENSLEQKADSRHEA</sequence>
<keyword evidence="2" id="KW-1185">Reference proteome</keyword>
<name>A0A1W6MV70_9HYPH</name>
<dbReference type="KEGG" id="mbry:B1812_10925"/>
<reference evidence="1 2" key="1">
    <citation type="submission" date="2017-02" db="EMBL/GenBank/DDBJ databases">
        <authorList>
            <person name="Peterson S.W."/>
        </authorList>
    </citation>
    <scope>NUCLEOTIDE SEQUENCE [LARGE SCALE GENOMIC DNA]</scope>
    <source>
        <strain evidence="1 2">S285</strain>
    </source>
</reference>
<dbReference type="EMBL" id="CP019948">
    <property type="protein sequence ID" value="ARN81498.1"/>
    <property type="molecule type" value="Genomic_DNA"/>
</dbReference>
<protein>
    <submittedName>
        <fullName evidence="1">Uncharacterized protein</fullName>
    </submittedName>
</protein>
<dbReference type="AlphaFoldDB" id="A0A1W6MV70"/>
<gene>
    <name evidence="1" type="ORF">B1812_10925</name>
</gene>